<dbReference type="PANTHER" id="PTHR39327:SF1">
    <property type="entry name" value="BLR5470 PROTEIN"/>
    <property type="match status" value="1"/>
</dbReference>
<name>A0A9X3EG52_9GAMM</name>
<dbReference type="PANTHER" id="PTHR39327">
    <property type="match status" value="1"/>
</dbReference>
<organism evidence="1 2">
    <name type="scientific">Parathalassolituus penaei</name>
    <dbReference type="NCBI Taxonomy" id="2997323"/>
    <lineage>
        <taxon>Bacteria</taxon>
        <taxon>Pseudomonadati</taxon>
        <taxon>Pseudomonadota</taxon>
        <taxon>Gammaproteobacteria</taxon>
        <taxon>Oceanospirillales</taxon>
        <taxon>Oceanospirillaceae</taxon>
        <taxon>Parathalassolituus</taxon>
    </lineage>
</organism>
<gene>
    <name evidence="1" type="ORF">OUO13_17175</name>
</gene>
<reference evidence="1" key="1">
    <citation type="submission" date="2022-11" db="EMBL/GenBank/DDBJ databases">
        <title>Parathalassolutuus dongxingensis gen. nov., sp. nov., a novel member of family Oceanospirillaceae isolated from a coastal shrimp pond in Guangxi, China.</title>
        <authorList>
            <person name="Chen H."/>
        </authorList>
    </citation>
    <scope>NUCLEOTIDE SEQUENCE</scope>
    <source>
        <strain evidence="1">G-43</strain>
    </source>
</reference>
<proteinExistence type="predicted"/>
<dbReference type="AlphaFoldDB" id="A0A9X3EG52"/>
<dbReference type="Proteomes" id="UP001150830">
    <property type="component" value="Unassembled WGS sequence"/>
</dbReference>
<evidence type="ECO:0000313" key="2">
    <source>
        <dbReference type="Proteomes" id="UP001150830"/>
    </source>
</evidence>
<protein>
    <submittedName>
        <fullName evidence="1">Transglutaminase-like cysteine peptidase</fullName>
    </submittedName>
</protein>
<dbReference type="RefSeq" id="WP_283175328.1">
    <property type="nucleotide sequence ID" value="NZ_JAPNOA010000058.1"/>
</dbReference>
<dbReference type="Gene3D" id="3.10.620.30">
    <property type="match status" value="1"/>
</dbReference>
<dbReference type="InterPro" id="IPR010319">
    <property type="entry name" value="Transglutaminase-like_Cys_pept"/>
</dbReference>
<sequence length="209" mass="24181">MLGAPLVLVADKPVWVAEKLIEQATKQYGRKGGINMERWRDMFEDLNGTKKDIDLLEEVNYFFNRNVPFVDDLTHWRQIDYWATPYEMLGTNGGDCEDYVISKYYSLIKLGMDESKLRITYVKALEFNQAHMVLAYYEKPNAVPLILDNLTNSIRPATARRDLKPVYSFNGQGMWLTESKGLGARLGNSNQLDRWTDLRVRMARIGMDL</sequence>
<comment type="caution">
    <text evidence="1">The sequence shown here is derived from an EMBL/GenBank/DDBJ whole genome shotgun (WGS) entry which is preliminary data.</text>
</comment>
<accession>A0A9X3EG52</accession>
<evidence type="ECO:0000313" key="1">
    <source>
        <dbReference type="EMBL" id="MCY0966912.1"/>
    </source>
</evidence>
<dbReference type="EMBL" id="JAPNOA010000058">
    <property type="protein sequence ID" value="MCY0966912.1"/>
    <property type="molecule type" value="Genomic_DNA"/>
</dbReference>
<keyword evidence="2" id="KW-1185">Reference proteome</keyword>
<dbReference type="Pfam" id="PF06035">
    <property type="entry name" value="Peptidase_C93"/>
    <property type="match status" value="1"/>
</dbReference>